<dbReference type="GO" id="GO:0030258">
    <property type="term" value="P:lipid modification"/>
    <property type="evidence" value="ECO:0007669"/>
    <property type="project" value="TreeGrafter"/>
</dbReference>
<dbReference type="AlphaFoldDB" id="A0AA35W2Y6"/>
<dbReference type="EMBL" id="CASHTH010000622">
    <property type="protein sequence ID" value="CAI8005574.1"/>
    <property type="molecule type" value="Genomic_DNA"/>
</dbReference>
<feature type="non-terminal residue" evidence="1">
    <location>
        <position position="1"/>
    </location>
</feature>
<reference evidence="1" key="1">
    <citation type="submission" date="2023-03" db="EMBL/GenBank/DDBJ databases">
        <authorList>
            <person name="Steffen K."/>
            <person name="Cardenas P."/>
        </authorList>
    </citation>
    <scope>NUCLEOTIDE SEQUENCE</scope>
</reference>
<name>A0AA35W2Y6_GEOBA</name>
<dbReference type="Proteomes" id="UP001174909">
    <property type="component" value="Unassembled WGS sequence"/>
</dbReference>
<evidence type="ECO:0000313" key="1">
    <source>
        <dbReference type="EMBL" id="CAI8005574.1"/>
    </source>
</evidence>
<evidence type="ECO:0000313" key="2">
    <source>
        <dbReference type="Proteomes" id="UP001174909"/>
    </source>
</evidence>
<proteinExistence type="predicted"/>
<comment type="caution">
    <text evidence="1">The sequence shown here is derived from an EMBL/GenBank/DDBJ whole genome shotgun (WGS) entry which is preliminary data.</text>
</comment>
<sequence length="130" mass="14879">APLRSIPSLLEYFSYNFNFHSILIGPGYTIREHLAFMDGSNLTPLDNPNQFARAKEHSKEPSTLIPVAKKSLLSLIYMAAYLYLGNYPHRTLLGLLISRVSSFQKCPYLHYPAYHLTSFREVSSFQGFPY</sequence>
<dbReference type="PANTHER" id="PTHR13906">
    <property type="entry name" value="PORCUPINE"/>
    <property type="match status" value="1"/>
</dbReference>
<dbReference type="GO" id="GO:0016746">
    <property type="term" value="F:acyltransferase activity"/>
    <property type="evidence" value="ECO:0007669"/>
    <property type="project" value="TreeGrafter"/>
</dbReference>
<dbReference type="PANTHER" id="PTHR13906:SF4">
    <property type="entry name" value="LYSOPHOSPHOLIPID ACYLTRANSFERASE 6"/>
    <property type="match status" value="1"/>
</dbReference>
<dbReference type="GO" id="GO:0016020">
    <property type="term" value="C:membrane"/>
    <property type="evidence" value="ECO:0007669"/>
    <property type="project" value="TreeGrafter"/>
</dbReference>
<protein>
    <submittedName>
        <fullName evidence="1">Uncharacterized protein</fullName>
    </submittedName>
</protein>
<dbReference type="InterPro" id="IPR049941">
    <property type="entry name" value="LPLAT_7/PORCN-like"/>
</dbReference>
<gene>
    <name evidence="1" type="ORF">GBAR_LOCUS4308</name>
</gene>
<accession>A0AA35W2Y6</accession>
<keyword evidence="2" id="KW-1185">Reference proteome</keyword>
<organism evidence="1 2">
    <name type="scientific">Geodia barretti</name>
    <name type="common">Barrett's horny sponge</name>
    <dbReference type="NCBI Taxonomy" id="519541"/>
    <lineage>
        <taxon>Eukaryota</taxon>
        <taxon>Metazoa</taxon>
        <taxon>Porifera</taxon>
        <taxon>Demospongiae</taxon>
        <taxon>Heteroscleromorpha</taxon>
        <taxon>Tetractinellida</taxon>
        <taxon>Astrophorina</taxon>
        <taxon>Geodiidae</taxon>
        <taxon>Geodia</taxon>
    </lineage>
</organism>